<comment type="similarity">
    <text evidence="7">Belongs to the TonB-dependent receptor family.</text>
</comment>
<dbReference type="NCBIfam" id="TIGR04056">
    <property type="entry name" value="OMP_RagA_SusC"/>
    <property type="match status" value="1"/>
</dbReference>
<dbReference type="Proteomes" id="UP000595426">
    <property type="component" value="Chromosome"/>
</dbReference>
<reference evidence="9 10" key="1">
    <citation type="submission" date="2020-12" db="EMBL/GenBank/DDBJ databases">
        <title>FDA dAtabase for Regulatory Grade micrObial Sequences (FDA-ARGOS): Supporting development and validation of Infectious Disease Dx tests.</title>
        <authorList>
            <person name="Kerrigan L."/>
            <person name="Long C."/>
            <person name="Tallon L."/>
            <person name="Sadzewicz L."/>
            <person name="Zhao X."/>
            <person name="Boylan J."/>
            <person name="Ott S."/>
            <person name="Bowen H."/>
            <person name="Vavikolanu K."/>
            <person name="Mehta A."/>
            <person name="Aluvathingal J."/>
            <person name="Nadendla S."/>
            <person name="Yan Y."/>
            <person name="Sichtig H."/>
        </authorList>
    </citation>
    <scope>NUCLEOTIDE SEQUENCE [LARGE SCALE GENOMIC DNA]</scope>
    <source>
        <strain evidence="9 10">FDAARGOS_1031</strain>
    </source>
</reference>
<dbReference type="PROSITE" id="PS52016">
    <property type="entry name" value="TONB_DEPENDENT_REC_3"/>
    <property type="match status" value="1"/>
</dbReference>
<evidence type="ECO:0000313" key="9">
    <source>
        <dbReference type="EMBL" id="QQN58276.1"/>
    </source>
</evidence>
<dbReference type="InterPro" id="IPR039426">
    <property type="entry name" value="TonB-dep_rcpt-like"/>
</dbReference>
<accession>A0A7T7UXY7</accession>
<evidence type="ECO:0000256" key="6">
    <source>
        <dbReference type="ARBA" id="ARBA00023237"/>
    </source>
</evidence>
<dbReference type="Pfam" id="PF07715">
    <property type="entry name" value="Plug"/>
    <property type="match status" value="1"/>
</dbReference>
<dbReference type="Gene3D" id="2.40.170.20">
    <property type="entry name" value="TonB-dependent receptor, beta-barrel domain"/>
    <property type="match status" value="1"/>
</dbReference>
<keyword evidence="5 7" id="KW-0472">Membrane</keyword>
<dbReference type="AlphaFoldDB" id="A0A7T7UXY7"/>
<dbReference type="GeneID" id="93132679"/>
<dbReference type="GO" id="GO:0009279">
    <property type="term" value="C:cell outer membrane"/>
    <property type="evidence" value="ECO:0007669"/>
    <property type="project" value="UniProtKB-SubCell"/>
</dbReference>
<evidence type="ECO:0000256" key="7">
    <source>
        <dbReference type="PROSITE-ProRule" id="PRU01360"/>
    </source>
</evidence>
<dbReference type="InterPro" id="IPR037066">
    <property type="entry name" value="Plug_dom_sf"/>
</dbReference>
<proteinExistence type="inferred from homology"/>
<evidence type="ECO:0000256" key="1">
    <source>
        <dbReference type="ARBA" id="ARBA00004571"/>
    </source>
</evidence>
<evidence type="ECO:0000256" key="2">
    <source>
        <dbReference type="ARBA" id="ARBA00022448"/>
    </source>
</evidence>
<keyword evidence="4 7" id="KW-0812">Transmembrane</keyword>
<dbReference type="OrthoDB" id="9768177at2"/>
<evidence type="ECO:0000259" key="8">
    <source>
        <dbReference type="Pfam" id="PF07715"/>
    </source>
</evidence>
<feature type="domain" description="TonB-dependent receptor plug" evidence="8">
    <location>
        <begin position="50"/>
        <end position="182"/>
    </location>
</feature>
<dbReference type="EMBL" id="CP067018">
    <property type="protein sequence ID" value="QQN58276.1"/>
    <property type="molecule type" value="Genomic_DNA"/>
</dbReference>
<sequence>MNKLTNSILAVVLSSSFVIISAQKKNQDTATTKEIEGVVVTALGIKRDQKAIGYAAQEIKGDLITTSRQTSAVGALSGNVAGVQVTTSSASMGGSARIVLRGIGSINGENRPLIVVDGIPFNNANFNTGSTLNNSGTTARGAGGVDYGDASSDINPDDIESVVVLKGGPAAALYGARAINGAIVYTTKKGKGGKTQVVLNSGISFESIYKMPRLQKEYGQGSEQSALPTQVINGKTYNIAEYTVDESWGPKYNPNIKYLPWYAFDPEFKDDYMKEVPWIAPRHDVDSFFKTGVTYNNNISISRAFEKTGIRFSYGNIKTEGIFPNSSLKKNSMNINITSQLSDRLKLDAGITYNLTEGFNRPEQGYGNNSVAQKFFQFGPRSLDFAKARDYKLENGKQRTWNRIAWDNANPKYSDNPYWTVFENYTTDKRQRVYGNATLTYNLIGKSLYAVGNMYGDIYSFSNDGRVAIGSQAQSGYFITKRNFSEYNYELRLHFDHRFGDFSINSFVGTNMRQSKSDMLYGKTNGGLVIPNFYNLKNGYGVSTVLQSFADRRVYSLYESVSLGYKDTFFIDATNRTDWSSTIPQSYNYPSISGSFVFSNLIKANWLNFAKLRGGWANIASDADPYQLVNVYDVGLPFLNLPRFSNTNASKNPNLLNERKITSEIGLQANMFSNRFGIDVTYYNSKVKDQIIELPVDGGTGRDTKVINVGEMSNKGVELTLNGKILKSKDFSWDVNLNFSKNNNKLVTLSPDAKNLLLANAPFRVGVYAVEGMRYGQIYGTDYTYDDKGNKVIGANGYYVPTSTPVYLGSYLPDYNAGLRNTIRYKNFTLSALIDRQKGGKYFSTTHMFGTYSGMLEKTTANNMREVGLVLPGVVKQTDGSYIQNTKNIDAYTYAISHYNVVDAANVFDSSYWKLREVTLTYTLPKGLLNNAIQDISITAFARNLFTWGLAWDIDPETASYASGNVQGLEGGSLPSTRTYGLNIQFKF</sequence>
<dbReference type="InterPro" id="IPR023996">
    <property type="entry name" value="TonB-dep_OMP_SusC/RagA"/>
</dbReference>
<protein>
    <submittedName>
        <fullName evidence="9">SusC/RagA family TonB-linked outer membrane protein</fullName>
    </submittedName>
</protein>
<dbReference type="InterPro" id="IPR036942">
    <property type="entry name" value="Beta-barrel_TonB_sf"/>
</dbReference>
<keyword evidence="3 7" id="KW-1134">Transmembrane beta strand</keyword>
<evidence type="ECO:0000256" key="3">
    <source>
        <dbReference type="ARBA" id="ARBA00022452"/>
    </source>
</evidence>
<keyword evidence="6 7" id="KW-0998">Cell outer membrane</keyword>
<evidence type="ECO:0000256" key="5">
    <source>
        <dbReference type="ARBA" id="ARBA00023136"/>
    </source>
</evidence>
<dbReference type="SUPFAM" id="SSF56935">
    <property type="entry name" value="Porins"/>
    <property type="match status" value="1"/>
</dbReference>
<dbReference type="InterPro" id="IPR012910">
    <property type="entry name" value="Plug_dom"/>
</dbReference>
<dbReference type="RefSeq" id="WP_034866948.1">
    <property type="nucleotide sequence ID" value="NZ_CAJJUP010000005.1"/>
</dbReference>
<keyword evidence="2 7" id="KW-0813">Transport</keyword>
<keyword evidence="10" id="KW-1185">Reference proteome</keyword>
<comment type="subcellular location">
    <subcellularLocation>
        <location evidence="1 7">Cell outer membrane</location>
        <topology evidence="1 7">Multi-pass membrane protein</topology>
    </subcellularLocation>
</comment>
<evidence type="ECO:0000256" key="4">
    <source>
        <dbReference type="ARBA" id="ARBA00022692"/>
    </source>
</evidence>
<organism evidence="9 10">
    <name type="scientific">Elizabethkingia bruuniana</name>
    <dbReference type="NCBI Taxonomy" id="1756149"/>
    <lineage>
        <taxon>Bacteria</taxon>
        <taxon>Pseudomonadati</taxon>
        <taxon>Bacteroidota</taxon>
        <taxon>Flavobacteriia</taxon>
        <taxon>Flavobacteriales</taxon>
        <taxon>Weeksellaceae</taxon>
        <taxon>Elizabethkingia</taxon>
    </lineage>
</organism>
<dbReference type="KEGG" id="egm:AYC65_07175"/>
<name>A0A7T7UXY7_9FLAO</name>
<evidence type="ECO:0000313" key="10">
    <source>
        <dbReference type="Proteomes" id="UP000595426"/>
    </source>
</evidence>
<gene>
    <name evidence="9" type="ORF">I6H88_17875</name>
</gene>
<dbReference type="Gene3D" id="2.170.130.10">
    <property type="entry name" value="TonB-dependent receptor, plug domain"/>
    <property type="match status" value="1"/>
</dbReference>